<dbReference type="SMART" id="SM00854">
    <property type="entry name" value="PGA_cap"/>
    <property type="match status" value="1"/>
</dbReference>
<dbReference type="Gene3D" id="3.60.21.10">
    <property type="match status" value="1"/>
</dbReference>
<dbReference type="PANTHER" id="PTHR33393">
    <property type="entry name" value="POLYGLUTAMINE SYNTHESIS ACCESSORY PROTEIN RV0574C-RELATED"/>
    <property type="match status" value="1"/>
</dbReference>
<dbReference type="CDD" id="cd07381">
    <property type="entry name" value="MPP_CapA"/>
    <property type="match status" value="1"/>
</dbReference>
<evidence type="ECO:0000313" key="4">
    <source>
        <dbReference type="EMBL" id="EKU93629.1"/>
    </source>
</evidence>
<evidence type="ECO:0000256" key="1">
    <source>
        <dbReference type="ARBA" id="ARBA00005662"/>
    </source>
</evidence>
<organism evidence="4 5">
    <name type="scientific">Alloiococcus otitis ATCC 51267</name>
    <dbReference type="NCBI Taxonomy" id="883081"/>
    <lineage>
        <taxon>Bacteria</taxon>
        <taxon>Bacillati</taxon>
        <taxon>Bacillota</taxon>
        <taxon>Bacilli</taxon>
        <taxon>Lactobacillales</taxon>
        <taxon>Carnobacteriaceae</taxon>
        <taxon>Alloiococcus</taxon>
    </lineage>
</organism>
<dbReference type="AlphaFoldDB" id="K9E8T9"/>
<proteinExistence type="inferred from homology"/>
<evidence type="ECO:0000259" key="3">
    <source>
        <dbReference type="SMART" id="SM00854"/>
    </source>
</evidence>
<dbReference type="InterPro" id="IPR019079">
    <property type="entry name" value="Capsule_synth_CapA"/>
</dbReference>
<dbReference type="SUPFAM" id="SSF56300">
    <property type="entry name" value="Metallo-dependent phosphatases"/>
    <property type="match status" value="1"/>
</dbReference>
<dbReference type="PANTHER" id="PTHR33393:SF13">
    <property type="entry name" value="PGA BIOSYNTHESIS PROTEIN CAPA"/>
    <property type="match status" value="1"/>
</dbReference>
<name>K9E8T9_9LACT</name>
<keyword evidence="2" id="KW-0812">Transmembrane</keyword>
<dbReference type="OrthoDB" id="9810906at2"/>
<feature type="transmembrane region" description="Helical" evidence="2">
    <location>
        <begin position="30"/>
        <end position="50"/>
    </location>
</feature>
<accession>K9E8T9</accession>
<keyword evidence="5" id="KW-1185">Reference proteome</keyword>
<keyword evidence="2" id="KW-0472">Membrane</keyword>
<dbReference type="Pfam" id="PF09587">
    <property type="entry name" value="PGA_cap"/>
    <property type="match status" value="1"/>
</dbReference>
<evidence type="ECO:0000256" key="2">
    <source>
        <dbReference type="SAM" id="Phobius"/>
    </source>
</evidence>
<protein>
    <recommendedName>
        <fullName evidence="3">Capsule synthesis protein CapA domain-containing protein</fullName>
    </recommendedName>
</protein>
<keyword evidence="2" id="KW-1133">Transmembrane helix</keyword>
<dbReference type="InterPro" id="IPR052169">
    <property type="entry name" value="CW_Biosynth-Accessory"/>
</dbReference>
<dbReference type="EMBL" id="AGXA01000018">
    <property type="protein sequence ID" value="EKU93629.1"/>
    <property type="molecule type" value="Genomic_DNA"/>
</dbReference>
<feature type="domain" description="Capsule synthesis protein CapA" evidence="3">
    <location>
        <begin position="73"/>
        <end position="317"/>
    </location>
</feature>
<dbReference type="STRING" id="883081.HMPREF9698_00924"/>
<sequence length="398" mass="43976">MKLPPRAELHKKHSVKDRIQIYLKRNETSLGQVLVFFVIVLCLTIGGFFYRTFSTQASPESQFHVQANVETPSISFVGDISLSRYLAEIGEREGYENFFTYVKSHFDTRDLVVANLESAVTYDNRTYVKPASSLSGGIYLDSSIDSVKAMQEAGIGLVSMANNHTGDMGKQGMVDGMEILRHVGMDYIGMGHDQAEAGQAYQFVANDLTTSIFAVSDVIKPGQAASNDEPGVLTTNSQAFLNLANSYDQESDLVIAYIHAGIEYIRQPDANHQELAESLIDAGADIVISSHTHSLLPVEKYQNGIIFYGLGNFIFDQGMQSSTDSVILDMDINSPDQVRFTLRPMKIEAGIPKPNPNGLITQRIQKRLTERLDDQDFKIDRADNIVIDFDLGNDGGTP</sequence>
<gene>
    <name evidence="4" type="ORF">HMPREF9698_00924</name>
</gene>
<comment type="caution">
    <text evidence="4">The sequence shown here is derived from an EMBL/GenBank/DDBJ whole genome shotgun (WGS) entry which is preliminary data.</text>
</comment>
<dbReference type="HOGENOM" id="CLU_038823_2_2_9"/>
<dbReference type="InterPro" id="IPR029052">
    <property type="entry name" value="Metallo-depent_PP-like"/>
</dbReference>
<evidence type="ECO:0000313" key="5">
    <source>
        <dbReference type="Proteomes" id="UP000009875"/>
    </source>
</evidence>
<reference evidence="4 5" key="1">
    <citation type="submission" date="2012-09" db="EMBL/GenBank/DDBJ databases">
        <title>The Genome Sequence of Alloiococcus otitis ATCC 51267.</title>
        <authorList>
            <consortium name="The Broad Institute Genome Sequencing Platform"/>
            <person name="Earl A."/>
            <person name="Ward D."/>
            <person name="Feldgarden M."/>
            <person name="Gevers D."/>
            <person name="Huys G."/>
            <person name="Walker B."/>
            <person name="Young S.K."/>
            <person name="Zeng Q."/>
            <person name="Gargeya S."/>
            <person name="Fitzgerald M."/>
            <person name="Haas B."/>
            <person name="Abouelleil A."/>
            <person name="Alvarado L."/>
            <person name="Arachchi H.M."/>
            <person name="Berlin A.M."/>
            <person name="Chapman S.B."/>
            <person name="Goldberg J."/>
            <person name="Griggs A."/>
            <person name="Gujja S."/>
            <person name="Hansen M."/>
            <person name="Howarth C."/>
            <person name="Imamovic A."/>
            <person name="Larimer J."/>
            <person name="McCowen C."/>
            <person name="Montmayeur A."/>
            <person name="Murphy C."/>
            <person name="Neiman D."/>
            <person name="Pearson M."/>
            <person name="Priest M."/>
            <person name="Roberts A."/>
            <person name="Saif S."/>
            <person name="Shea T."/>
            <person name="Sisk P."/>
            <person name="Sykes S."/>
            <person name="Wortman J."/>
            <person name="Nusbaum C."/>
            <person name="Birren B."/>
        </authorList>
    </citation>
    <scope>NUCLEOTIDE SEQUENCE [LARGE SCALE GENOMIC DNA]</scope>
    <source>
        <strain evidence="4 5">ATCC 51267</strain>
    </source>
</reference>
<dbReference type="Proteomes" id="UP000009875">
    <property type="component" value="Unassembled WGS sequence"/>
</dbReference>
<dbReference type="eggNOG" id="COG2843">
    <property type="taxonomic scope" value="Bacteria"/>
</dbReference>
<comment type="similarity">
    <text evidence="1">Belongs to the CapA family.</text>
</comment>